<accession>A0A317C891</accession>
<dbReference type="Gene3D" id="1.10.287.950">
    <property type="entry name" value="Methyl-accepting chemotaxis protein"/>
    <property type="match status" value="1"/>
</dbReference>
<keyword evidence="2 4" id="KW-0807">Transducer</keyword>
<feature type="transmembrane region" description="Helical" evidence="5">
    <location>
        <begin position="20"/>
        <end position="42"/>
    </location>
</feature>
<comment type="caution">
    <text evidence="8">The sequence shown here is derived from an EMBL/GenBank/DDBJ whole genome shotgun (WGS) entry which is preliminary data.</text>
</comment>
<dbReference type="InterPro" id="IPR004089">
    <property type="entry name" value="MCPsignal_dom"/>
</dbReference>
<feature type="domain" description="HAMP" evidence="7">
    <location>
        <begin position="277"/>
        <end position="328"/>
    </location>
</feature>
<evidence type="ECO:0000259" key="7">
    <source>
        <dbReference type="PROSITE" id="PS50885"/>
    </source>
</evidence>
<name>A0A317C891_9GAMM</name>
<evidence type="ECO:0000256" key="2">
    <source>
        <dbReference type="ARBA" id="ARBA00023224"/>
    </source>
</evidence>
<keyword evidence="9" id="KW-1185">Reference proteome</keyword>
<dbReference type="GO" id="GO:0007165">
    <property type="term" value="P:signal transduction"/>
    <property type="evidence" value="ECO:0007669"/>
    <property type="project" value="UniProtKB-KW"/>
</dbReference>
<dbReference type="PROSITE" id="PS50885">
    <property type="entry name" value="HAMP"/>
    <property type="match status" value="2"/>
</dbReference>
<dbReference type="RefSeq" id="WP_109825545.1">
    <property type="nucleotide sequence ID" value="NZ_QGKL01000042.1"/>
</dbReference>
<dbReference type="PANTHER" id="PTHR32089:SF112">
    <property type="entry name" value="LYSOZYME-LIKE PROTEIN-RELATED"/>
    <property type="match status" value="1"/>
</dbReference>
<feature type="domain" description="Methyl-accepting transducer" evidence="6">
    <location>
        <begin position="333"/>
        <end position="569"/>
    </location>
</feature>
<comment type="subcellular location">
    <subcellularLocation>
        <location evidence="1">Membrane</location>
    </subcellularLocation>
</comment>
<keyword evidence="5" id="KW-0472">Membrane</keyword>
<dbReference type="GO" id="GO:0006935">
    <property type="term" value="P:chemotaxis"/>
    <property type="evidence" value="ECO:0007669"/>
    <property type="project" value="InterPro"/>
</dbReference>
<dbReference type="SMART" id="SM00283">
    <property type="entry name" value="MA"/>
    <property type="match status" value="1"/>
</dbReference>
<comment type="similarity">
    <text evidence="3">Belongs to the methyl-accepting chemotaxis (MCP) protein family.</text>
</comment>
<dbReference type="Pfam" id="PF00672">
    <property type="entry name" value="HAMP"/>
    <property type="match status" value="1"/>
</dbReference>
<feature type="transmembrane region" description="Helical" evidence="5">
    <location>
        <begin position="197"/>
        <end position="216"/>
    </location>
</feature>
<dbReference type="PRINTS" id="PR00260">
    <property type="entry name" value="CHEMTRNSDUCR"/>
</dbReference>
<dbReference type="GO" id="GO:0004888">
    <property type="term" value="F:transmembrane signaling receptor activity"/>
    <property type="evidence" value="ECO:0007669"/>
    <property type="project" value="InterPro"/>
</dbReference>
<reference evidence="8 9" key="1">
    <citation type="submission" date="2018-05" db="EMBL/GenBank/DDBJ databases">
        <title>Leucothrix arctica sp. nov., isolated from Arctic seawater.</title>
        <authorList>
            <person name="Choi A."/>
            <person name="Baek K."/>
        </authorList>
    </citation>
    <scope>NUCLEOTIDE SEQUENCE [LARGE SCALE GENOMIC DNA]</scope>
    <source>
        <strain evidence="8 9">IMCC9719</strain>
    </source>
</reference>
<dbReference type="SUPFAM" id="SSF58104">
    <property type="entry name" value="Methyl-accepting chemotaxis protein (MCP) signaling domain"/>
    <property type="match status" value="1"/>
</dbReference>
<evidence type="ECO:0000313" key="8">
    <source>
        <dbReference type="EMBL" id="PWQ93593.1"/>
    </source>
</evidence>
<dbReference type="EMBL" id="QGKL01000042">
    <property type="protein sequence ID" value="PWQ93593.1"/>
    <property type="molecule type" value="Genomic_DNA"/>
</dbReference>
<feature type="domain" description="HAMP" evidence="7">
    <location>
        <begin position="218"/>
        <end position="270"/>
    </location>
</feature>
<dbReference type="GO" id="GO:0016020">
    <property type="term" value="C:membrane"/>
    <property type="evidence" value="ECO:0007669"/>
    <property type="project" value="UniProtKB-SubCell"/>
</dbReference>
<evidence type="ECO:0000256" key="3">
    <source>
        <dbReference type="ARBA" id="ARBA00029447"/>
    </source>
</evidence>
<evidence type="ECO:0000259" key="6">
    <source>
        <dbReference type="PROSITE" id="PS50111"/>
    </source>
</evidence>
<evidence type="ECO:0000256" key="1">
    <source>
        <dbReference type="ARBA" id="ARBA00004370"/>
    </source>
</evidence>
<evidence type="ECO:0000313" key="9">
    <source>
        <dbReference type="Proteomes" id="UP000245506"/>
    </source>
</evidence>
<dbReference type="InterPro" id="IPR004090">
    <property type="entry name" value="Chemotax_Me-accpt_rcpt"/>
</dbReference>
<dbReference type="CDD" id="cd06225">
    <property type="entry name" value="HAMP"/>
    <property type="match status" value="1"/>
</dbReference>
<dbReference type="Proteomes" id="UP000245506">
    <property type="component" value="Unassembled WGS sequence"/>
</dbReference>
<evidence type="ECO:0000256" key="4">
    <source>
        <dbReference type="PROSITE-ProRule" id="PRU00284"/>
    </source>
</evidence>
<dbReference type="PANTHER" id="PTHR32089">
    <property type="entry name" value="METHYL-ACCEPTING CHEMOTAXIS PROTEIN MCPB"/>
    <property type="match status" value="1"/>
</dbReference>
<dbReference type="PROSITE" id="PS50111">
    <property type="entry name" value="CHEMOTAXIS_TRANSDUC_2"/>
    <property type="match status" value="1"/>
</dbReference>
<dbReference type="Gene3D" id="6.10.340.10">
    <property type="match status" value="1"/>
</dbReference>
<dbReference type="Pfam" id="PF00015">
    <property type="entry name" value="MCPsignal"/>
    <property type="match status" value="1"/>
</dbReference>
<gene>
    <name evidence="8" type="ORF">DKT75_18415</name>
</gene>
<sequence>MSTKLNQDVKSGASSIGTRVALFVTAPLLVLLVISAIGFYVINDTTTSLAKFNTETHKIEKTTTVIKSLESNIINSLSSLEDTDILYSKVLSTVSANVELFNNDWNSYLLSGSLDNEARTKQIKDDKSSLDYNLANFQQTLGKQQGKIVDIDELKNTLTELAIQLRNALDKEIVNSIKETTNTYTQSKDEIGLWTKAIGAIIVIGLILILLAGMLFNKSISRPVRHLTSVIDELSKGNTQARSRLTGNDELTRLGKTFNLMMNDREALQSQVDKDNEAINHSVFSLLDAVSDLSERDLTVRARVTEDATGPLADAINQLAEDTTEVLEEVKLIAMSVEQTSASVNDRSQAVNKLATAEQEEAKETAKQIESIRLRLATIAQSAIETNDIAGKTSGATQEAYQSVSRSRNSIGEIRNTVQDTGKRIKRLGERSQEISYITDIINGIAERTTVLALNANMQAMAAGDAGKGFSVIADEIQRLAESSRESTEQITQLVKNIQQETTSTIATMDHTIEQVVQGAALADEATNQMQQTLDATNKLTLSVNDIANASKEQMEMSDTLQARASRIMETTNATGQEMSLLAQLTEDMSQYAKQLVKSVNVFKLKP</sequence>
<dbReference type="SMART" id="SM00304">
    <property type="entry name" value="HAMP"/>
    <property type="match status" value="2"/>
</dbReference>
<keyword evidence="5" id="KW-1133">Transmembrane helix</keyword>
<proteinExistence type="inferred from homology"/>
<protein>
    <submittedName>
        <fullName evidence="8">Methyl-accepting chemotaxis protein</fullName>
    </submittedName>
</protein>
<organism evidence="8 9">
    <name type="scientific">Leucothrix arctica</name>
    <dbReference type="NCBI Taxonomy" id="1481894"/>
    <lineage>
        <taxon>Bacteria</taxon>
        <taxon>Pseudomonadati</taxon>
        <taxon>Pseudomonadota</taxon>
        <taxon>Gammaproteobacteria</taxon>
        <taxon>Thiotrichales</taxon>
        <taxon>Thiotrichaceae</taxon>
        <taxon>Leucothrix</taxon>
    </lineage>
</organism>
<evidence type="ECO:0000256" key="5">
    <source>
        <dbReference type="SAM" id="Phobius"/>
    </source>
</evidence>
<dbReference type="OrthoDB" id="5620315at2"/>
<keyword evidence="5" id="KW-0812">Transmembrane</keyword>
<dbReference type="AlphaFoldDB" id="A0A317C891"/>
<dbReference type="InterPro" id="IPR003660">
    <property type="entry name" value="HAMP_dom"/>
</dbReference>